<feature type="compositionally biased region" description="Polar residues" evidence="1">
    <location>
        <begin position="1"/>
        <end position="14"/>
    </location>
</feature>
<dbReference type="EMBL" id="AOIO01000034">
    <property type="protein sequence ID" value="ELY99362.1"/>
    <property type="molecule type" value="Genomic_DNA"/>
</dbReference>
<organism evidence="2 3">
    <name type="scientific">Natrialba asiatica (strain ATCC 700177 / DSM 12278 / JCM 9576 / FERM P-10747 / NBRC 102637 / 172P1)</name>
    <dbReference type="NCBI Taxonomy" id="29540"/>
    <lineage>
        <taxon>Archaea</taxon>
        <taxon>Methanobacteriati</taxon>
        <taxon>Methanobacteriota</taxon>
        <taxon>Stenosarchaea group</taxon>
        <taxon>Halobacteria</taxon>
        <taxon>Halobacteriales</taxon>
        <taxon>Natrialbaceae</taxon>
        <taxon>Natrialba</taxon>
    </lineage>
</organism>
<keyword evidence="3" id="KW-1185">Reference proteome</keyword>
<gene>
    <name evidence="2" type="ORF">C481_15965</name>
</gene>
<feature type="region of interest" description="Disordered" evidence="1">
    <location>
        <begin position="1"/>
        <end position="26"/>
    </location>
</feature>
<accession>M0AN53</accession>
<dbReference type="Gene3D" id="3.30.70.20">
    <property type="match status" value="1"/>
</dbReference>
<feature type="region of interest" description="Disordered" evidence="1">
    <location>
        <begin position="38"/>
        <end position="65"/>
    </location>
</feature>
<dbReference type="Proteomes" id="UP000011554">
    <property type="component" value="Unassembled WGS sequence"/>
</dbReference>
<evidence type="ECO:0000313" key="3">
    <source>
        <dbReference type="Proteomes" id="UP000011554"/>
    </source>
</evidence>
<dbReference type="STRING" id="29540.C481_15965"/>
<sequence>MNRTGRLATSSGSNPAAARELVPEVRHPTVTRKVTQSNIRTMTDGDENGGEIQRASDVGSADAPPIEEKPYKIIFEANKCFGAGKCAEVSGNWEMSLASGIAKPNTYFIDEADLDHNVRAAEICPAKKDEGCIHVIDRRTDEEIAPDPHGDGTLSVDW</sequence>
<dbReference type="eggNOG" id="arCOG04765">
    <property type="taxonomic scope" value="Archaea"/>
</dbReference>
<evidence type="ECO:0008006" key="4">
    <source>
        <dbReference type="Google" id="ProtNLM"/>
    </source>
</evidence>
<dbReference type="AlphaFoldDB" id="M0AN53"/>
<name>M0AN53_NATA1</name>
<protein>
    <recommendedName>
        <fullName evidence="4">Ferredoxin</fullName>
    </recommendedName>
</protein>
<proteinExistence type="predicted"/>
<evidence type="ECO:0000256" key="1">
    <source>
        <dbReference type="SAM" id="MobiDB-lite"/>
    </source>
</evidence>
<reference evidence="2 3" key="1">
    <citation type="journal article" date="2014" name="PLoS Genet.">
        <title>Phylogenetically driven sequencing of extremely halophilic archaea reveals strategies for static and dynamic osmo-response.</title>
        <authorList>
            <person name="Becker E.A."/>
            <person name="Seitzer P.M."/>
            <person name="Tritt A."/>
            <person name="Larsen D."/>
            <person name="Krusor M."/>
            <person name="Yao A.I."/>
            <person name="Wu D."/>
            <person name="Madern D."/>
            <person name="Eisen J.A."/>
            <person name="Darling A.E."/>
            <person name="Facciotti M.T."/>
        </authorList>
    </citation>
    <scope>NUCLEOTIDE SEQUENCE [LARGE SCALE GENOMIC DNA]</scope>
    <source>
        <strain evidence="2 3">DSM 12278</strain>
    </source>
</reference>
<comment type="caution">
    <text evidence="2">The sequence shown here is derived from an EMBL/GenBank/DDBJ whole genome shotgun (WGS) entry which is preliminary data.</text>
</comment>
<dbReference type="PATRIC" id="fig|29540.5.peg.3257"/>
<evidence type="ECO:0000313" key="2">
    <source>
        <dbReference type="EMBL" id="ELY99362.1"/>
    </source>
</evidence>